<dbReference type="InterPro" id="IPR002850">
    <property type="entry name" value="PIN_toxin-like"/>
</dbReference>
<proteinExistence type="predicted"/>
<feature type="domain" description="PIN" evidence="1">
    <location>
        <begin position="6"/>
        <end position="122"/>
    </location>
</feature>
<evidence type="ECO:0000313" key="3">
    <source>
        <dbReference type="Proteomes" id="UP001054801"/>
    </source>
</evidence>
<dbReference type="SUPFAM" id="SSF88723">
    <property type="entry name" value="PIN domain-like"/>
    <property type="match status" value="1"/>
</dbReference>
<dbReference type="PANTHER" id="PTHR34610:SF3">
    <property type="entry name" value="SSL7007 PROTEIN"/>
    <property type="match status" value="1"/>
</dbReference>
<dbReference type="Proteomes" id="UP001054801">
    <property type="component" value="Chromosome"/>
</dbReference>
<reference evidence="2" key="1">
    <citation type="journal article" date="2022" name="Microorganisms">
        <title>Two New Species of Filamentous Sulfur Bacteria of the Genus Thiothrix, Thiothrix winogradskyi sp. nov. and 'Candidatus Thiothrix sulfatifontis' sp. nov.</title>
        <authorList>
            <person name="Ravin N.V."/>
            <person name="Rossetti S."/>
            <person name="Beletsky A.V."/>
            <person name="Kadnikov V.V."/>
            <person name="Rudenko T.S."/>
            <person name="Smolyakov D.D."/>
            <person name="Moskvitina M.I."/>
            <person name="Gureeva M.V."/>
            <person name="Mardanov A.V."/>
            <person name="Grabovich M.Y."/>
        </authorList>
    </citation>
    <scope>NUCLEOTIDE SEQUENCE</scope>
    <source>
        <strain evidence="2">CT3</strain>
    </source>
</reference>
<name>A0ABY3SUZ7_9GAMM</name>
<dbReference type="RefSeq" id="WP_236497339.1">
    <property type="nucleotide sequence ID" value="NZ_CP091244.1"/>
</dbReference>
<dbReference type="PANTHER" id="PTHR34610">
    <property type="entry name" value="SSL7007 PROTEIN"/>
    <property type="match status" value="1"/>
</dbReference>
<accession>A0ABY3SUZ7</accession>
<dbReference type="InterPro" id="IPR029060">
    <property type="entry name" value="PIN-like_dom_sf"/>
</dbReference>
<dbReference type="InterPro" id="IPR002716">
    <property type="entry name" value="PIN_dom"/>
</dbReference>
<dbReference type="NCBIfam" id="TIGR00305">
    <property type="entry name" value="putative toxin-antitoxin system toxin component, PIN family"/>
    <property type="match status" value="1"/>
</dbReference>
<dbReference type="Pfam" id="PF13470">
    <property type="entry name" value="PIN_3"/>
    <property type="match status" value="1"/>
</dbReference>
<protein>
    <submittedName>
        <fullName evidence="2">Toxin-antitoxin system toxin component, PIN family</fullName>
    </submittedName>
</protein>
<evidence type="ECO:0000313" key="2">
    <source>
        <dbReference type="EMBL" id="UJS23332.1"/>
    </source>
</evidence>
<dbReference type="EMBL" id="CP091244">
    <property type="protein sequence ID" value="UJS23332.1"/>
    <property type="molecule type" value="Genomic_DNA"/>
</dbReference>
<sequence>MTHTTKKLIFDTSSLIGAVINAKSLPALVFAQAKQEHALFISSETIVELQEVVSRKKFDRYFVGKDANRREDFFADYRAVAQLVEPTHTATECRDENDNMFLSLALSVEADMIVSSDNDLLVLNPYKNIRVLTVRQYAEENGLLSDS</sequence>
<gene>
    <name evidence="2" type="ORF">L2Y54_15465</name>
</gene>
<keyword evidence="3" id="KW-1185">Reference proteome</keyword>
<organism evidence="2 3">
    <name type="scientific">Thiothrix winogradskyi</name>
    <dbReference type="NCBI Taxonomy" id="96472"/>
    <lineage>
        <taxon>Bacteria</taxon>
        <taxon>Pseudomonadati</taxon>
        <taxon>Pseudomonadota</taxon>
        <taxon>Gammaproteobacteria</taxon>
        <taxon>Thiotrichales</taxon>
        <taxon>Thiotrichaceae</taxon>
        <taxon>Thiothrix</taxon>
    </lineage>
</organism>
<dbReference type="SMART" id="SM00670">
    <property type="entry name" value="PINc"/>
    <property type="match status" value="1"/>
</dbReference>
<evidence type="ECO:0000259" key="1">
    <source>
        <dbReference type="SMART" id="SM00670"/>
    </source>
</evidence>